<evidence type="ECO:0000313" key="2">
    <source>
        <dbReference type="EMBL" id="MBT0993148.1"/>
    </source>
</evidence>
<proteinExistence type="predicted"/>
<reference evidence="2 3" key="1">
    <citation type="submission" date="2021-05" db="EMBL/GenBank/DDBJ databases">
        <title>Description of Cellulomonas sp. DKR-3 sp. nov.</title>
        <authorList>
            <person name="Dahal R.H."/>
            <person name="Chaudhary D.K."/>
        </authorList>
    </citation>
    <scope>NUCLEOTIDE SEQUENCE [LARGE SCALE GENOMIC DNA]</scope>
    <source>
        <strain evidence="2 3">DKR-3</strain>
    </source>
</reference>
<sequence length="450" mass="50472">MDDDLRPAEWFRPGQTEREKAAAGTYSVSENGVIEAWLHGSWHDVPSIALAGIDELVEAFPEVVYGDAFGRRITLVGTSRGASRTNSSTRQQRTRIDLAYGVEGLWLAPDELALTKAVVRFIDQDLWSSWGAYPAQIKFEEGVGIVGLDIRYEEPEPLEALLDGGVLRLKDASTHRQLMNPSGWVLKSASDFVFEFDEPVDIEQFQRQYLMPLEVLITSATGRRSGVAKFRATNRAWVVPSERHHADRWITVNVGHVPTEDGAKTSAELLHRVTDFDFAAQLPIVFDVAQLHRYPLEHYGTLRRGVSAGYLADFIAAAQLCESFHRTLHPDHRDDMSLDARLTKLDQESGGLLKEIVGDKEWHKRLARLRNIVAHGLRRSEALTSDVRSVQAGTRMLLLLFEVRFLVALGFTAEKARGLAVDRGSHGWIALTIKENYPHIREMTAKDSTL</sequence>
<dbReference type="Proteomes" id="UP000722125">
    <property type="component" value="Unassembled WGS sequence"/>
</dbReference>
<evidence type="ECO:0000313" key="3">
    <source>
        <dbReference type="Proteomes" id="UP000722125"/>
    </source>
</evidence>
<dbReference type="EMBL" id="JAHBOH010000001">
    <property type="protein sequence ID" value="MBT0993148.1"/>
    <property type="molecule type" value="Genomic_DNA"/>
</dbReference>
<keyword evidence="3" id="KW-1185">Reference proteome</keyword>
<dbReference type="InterPro" id="IPR041223">
    <property type="entry name" value="ApeA_NTD"/>
</dbReference>
<protein>
    <recommendedName>
        <fullName evidence="1">ApeA N-terminal domain-containing protein</fullName>
    </recommendedName>
</protein>
<feature type="domain" description="ApeA N-terminal" evidence="1">
    <location>
        <begin position="10"/>
        <end position="233"/>
    </location>
</feature>
<accession>A0ABS5TVL1</accession>
<name>A0ABS5TVL1_9CELL</name>
<dbReference type="Pfam" id="PF18862">
    <property type="entry name" value="ApeA_NTD1"/>
    <property type="match status" value="1"/>
</dbReference>
<organism evidence="2 3">
    <name type="scientific">Cellulomonas fulva</name>
    <dbReference type="NCBI Taxonomy" id="2835530"/>
    <lineage>
        <taxon>Bacteria</taxon>
        <taxon>Bacillati</taxon>
        <taxon>Actinomycetota</taxon>
        <taxon>Actinomycetes</taxon>
        <taxon>Micrococcales</taxon>
        <taxon>Cellulomonadaceae</taxon>
        <taxon>Cellulomonas</taxon>
    </lineage>
</organism>
<dbReference type="RefSeq" id="WP_214346166.1">
    <property type="nucleotide sequence ID" value="NZ_JAHBOH010000001.1"/>
</dbReference>
<evidence type="ECO:0000259" key="1">
    <source>
        <dbReference type="Pfam" id="PF18862"/>
    </source>
</evidence>
<comment type="caution">
    <text evidence="2">The sequence shown here is derived from an EMBL/GenBank/DDBJ whole genome shotgun (WGS) entry which is preliminary data.</text>
</comment>
<gene>
    <name evidence="2" type="ORF">KIN34_02435</name>
</gene>